<organism evidence="1 2">
    <name type="scientific">Pseudomonas savastanoi pv. glycinea str. race 4</name>
    <dbReference type="NCBI Taxonomy" id="875330"/>
    <lineage>
        <taxon>Bacteria</taxon>
        <taxon>Pseudomonadati</taxon>
        <taxon>Pseudomonadota</taxon>
        <taxon>Gammaproteobacteria</taxon>
        <taxon>Pseudomonadales</taxon>
        <taxon>Pseudomonadaceae</taxon>
        <taxon>Pseudomonas</taxon>
    </lineage>
</organism>
<name>F3CEQ0_PSESG</name>
<feature type="non-terminal residue" evidence="1">
    <location>
        <position position="35"/>
    </location>
</feature>
<comment type="caution">
    <text evidence="1">The sequence shown here is derived from an EMBL/GenBank/DDBJ whole genome shotgun (WGS) entry which is preliminary data.</text>
</comment>
<reference evidence="1 2" key="1">
    <citation type="journal article" date="2011" name="PLoS Pathog.">
        <title>Dynamic evolution of pathogenicity revealed by sequencing and comparative genomics of 19 Pseudomonas syringae isolates.</title>
        <authorList>
            <person name="Baltrus D.A."/>
            <person name="Nishimura M.T."/>
            <person name="Romanchuk A."/>
            <person name="Chang J.H."/>
            <person name="Mukhtar M.S."/>
            <person name="Cherkis K."/>
            <person name="Roach J."/>
            <person name="Grant S.R."/>
            <person name="Jones C.D."/>
            <person name="Dangl J.L."/>
        </authorList>
    </citation>
    <scope>NUCLEOTIDE SEQUENCE [LARGE SCALE GENOMIC DNA]</scope>
    <source>
        <strain evidence="2">race 4</strain>
    </source>
</reference>
<dbReference type="Proteomes" id="UP000005466">
    <property type="component" value="Unassembled WGS sequence"/>
</dbReference>
<dbReference type="HOGENOM" id="CLU_3370304_0_0_6"/>
<evidence type="ECO:0000313" key="2">
    <source>
        <dbReference type="Proteomes" id="UP000005466"/>
    </source>
</evidence>
<protein>
    <submittedName>
        <fullName evidence="1">Uncharacterized protein</fullName>
    </submittedName>
</protein>
<sequence>MKRLQALTALTVGLLQAQQVLAYVQPVAVTGSVPI</sequence>
<gene>
    <name evidence="1" type="ORF">Pgy4_32821</name>
</gene>
<proteinExistence type="predicted"/>
<dbReference type="EMBL" id="ADWY01002017">
    <property type="protein sequence ID" value="EGH17742.1"/>
    <property type="molecule type" value="Genomic_DNA"/>
</dbReference>
<evidence type="ECO:0000313" key="1">
    <source>
        <dbReference type="EMBL" id="EGH17742.1"/>
    </source>
</evidence>
<dbReference type="AlphaFoldDB" id="F3CEQ0"/>
<accession>F3CEQ0</accession>